<dbReference type="GO" id="GO:0005948">
    <property type="term" value="C:acetolactate synthase complex"/>
    <property type="evidence" value="ECO:0007669"/>
    <property type="project" value="TreeGrafter"/>
</dbReference>
<dbReference type="Pfam" id="PF00205">
    <property type="entry name" value="TPP_enzyme_M"/>
    <property type="match status" value="1"/>
</dbReference>
<dbReference type="SUPFAM" id="SSF52467">
    <property type="entry name" value="DHS-like NAD/FAD-binding domain"/>
    <property type="match status" value="1"/>
</dbReference>
<dbReference type="Pfam" id="PF02775">
    <property type="entry name" value="TPP_enzyme_C"/>
    <property type="match status" value="1"/>
</dbReference>
<evidence type="ECO:0000259" key="5">
    <source>
        <dbReference type="Pfam" id="PF02775"/>
    </source>
</evidence>
<protein>
    <submittedName>
        <fullName evidence="7">Acetolactate synthase</fullName>
    </submittedName>
</protein>
<dbReference type="InterPro" id="IPR029061">
    <property type="entry name" value="THDP-binding"/>
</dbReference>
<dbReference type="CDD" id="cd07035">
    <property type="entry name" value="TPP_PYR_POX_like"/>
    <property type="match status" value="1"/>
</dbReference>
<dbReference type="InterPro" id="IPR045229">
    <property type="entry name" value="TPP_enz"/>
</dbReference>
<dbReference type="InterPro" id="IPR029035">
    <property type="entry name" value="DHS-like_NAD/FAD-binding_dom"/>
</dbReference>
<reference evidence="7" key="1">
    <citation type="journal article" date="2014" name="Int. J. Syst. Evol. Microbiol.">
        <title>Complete genome sequence of Corynebacterium casei LMG S-19264T (=DSM 44701T), isolated from a smear-ripened cheese.</title>
        <authorList>
            <consortium name="US DOE Joint Genome Institute (JGI-PGF)"/>
            <person name="Walter F."/>
            <person name="Albersmeier A."/>
            <person name="Kalinowski J."/>
            <person name="Ruckert C."/>
        </authorList>
    </citation>
    <scope>NUCLEOTIDE SEQUENCE</scope>
    <source>
        <strain evidence="7">KCTC 42651</strain>
    </source>
</reference>
<dbReference type="InterPro" id="IPR012000">
    <property type="entry name" value="Thiamin_PyroP_enz_cen_dom"/>
</dbReference>
<dbReference type="InterPro" id="IPR011766">
    <property type="entry name" value="TPP_enzyme_TPP-bd"/>
</dbReference>
<organism evidence="7 8">
    <name type="scientific">Thalassobaculum fulvum</name>
    <dbReference type="NCBI Taxonomy" id="1633335"/>
    <lineage>
        <taxon>Bacteria</taxon>
        <taxon>Pseudomonadati</taxon>
        <taxon>Pseudomonadota</taxon>
        <taxon>Alphaproteobacteria</taxon>
        <taxon>Rhodospirillales</taxon>
        <taxon>Thalassobaculaceae</taxon>
        <taxon>Thalassobaculum</taxon>
    </lineage>
</organism>
<dbReference type="GO" id="GO:0000287">
    <property type="term" value="F:magnesium ion binding"/>
    <property type="evidence" value="ECO:0007669"/>
    <property type="project" value="InterPro"/>
</dbReference>
<dbReference type="PANTHER" id="PTHR18968">
    <property type="entry name" value="THIAMINE PYROPHOSPHATE ENZYMES"/>
    <property type="match status" value="1"/>
</dbReference>
<feature type="domain" description="Thiamine pyrophosphate enzyme central" evidence="4">
    <location>
        <begin position="211"/>
        <end position="348"/>
    </location>
</feature>
<dbReference type="GO" id="GO:0050660">
    <property type="term" value="F:flavin adenine dinucleotide binding"/>
    <property type="evidence" value="ECO:0007669"/>
    <property type="project" value="TreeGrafter"/>
</dbReference>
<dbReference type="GO" id="GO:0009099">
    <property type="term" value="P:L-valine biosynthetic process"/>
    <property type="evidence" value="ECO:0007669"/>
    <property type="project" value="TreeGrafter"/>
</dbReference>
<dbReference type="RefSeq" id="WP_229836380.1">
    <property type="nucleotide sequence ID" value="NZ_BMZS01000002.1"/>
</dbReference>
<name>A0A918XNX9_9PROT</name>
<dbReference type="SUPFAM" id="SSF52518">
    <property type="entry name" value="Thiamin diphosphate-binding fold (THDP-binding)"/>
    <property type="match status" value="2"/>
</dbReference>
<evidence type="ECO:0000256" key="1">
    <source>
        <dbReference type="ARBA" id="ARBA00007812"/>
    </source>
</evidence>
<feature type="domain" description="Thiamine pyrophosphate enzyme TPP-binding" evidence="5">
    <location>
        <begin position="418"/>
        <end position="560"/>
    </location>
</feature>
<dbReference type="PANTHER" id="PTHR18968:SF13">
    <property type="entry name" value="ACETOLACTATE SYNTHASE CATALYTIC SUBUNIT, MITOCHONDRIAL"/>
    <property type="match status" value="1"/>
</dbReference>
<keyword evidence="8" id="KW-1185">Reference proteome</keyword>
<dbReference type="EMBL" id="BMZS01000002">
    <property type="protein sequence ID" value="GHD43186.1"/>
    <property type="molecule type" value="Genomic_DNA"/>
</dbReference>
<dbReference type="Pfam" id="PF02776">
    <property type="entry name" value="TPP_enzyme_N"/>
    <property type="match status" value="1"/>
</dbReference>
<keyword evidence="2 3" id="KW-0786">Thiamine pyrophosphate</keyword>
<feature type="domain" description="Thiamine pyrophosphate enzyme N-terminal TPP-binding" evidence="6">
    <location>
        <begin position="18"/>
        <end position="136"/>
    </location>
</feature>
<evidence type="ECO:0000313" key="8">
    <source>
        <dbReference type="Proteomes" id="UP000630353"/>
    </source>
</evidence>
<comment type="caution">
    <text evidence="7">The sequence shown here is derived from an EMBL/GenBank/DDBJ whole genome shotgun (WGS) entry which is preliminary data.</text>
</comment>
<dbReference type="Proteomes" id="UP000630353">
    <property type="component" value="Unassembled WGS sequence"/>
</dbReference>
<proteinExistence type="inferred from homology"/>
<comment type="similarity">
    <text evidence="1 3">Belongs to the TPP enzyme family.</text>
</comment>
<reference evidence="7" key="2">
    <citation type="submission" date="2020-09" db="EMBL/GenBank/DDBJ databases">
        <authorList>
            <person name="Sun Q."/>
            <person name="Kim S."/>
        </authorList>
    </citation>
    <scope>NUCLEOTIDE SEQUENCE</scope>
    <source>
        <strain evidence="7">KCTC 42651</strain>
    </source>
</reference>
<evidence type="ECO:0000256" key="2">
    <source>
        <dbReference type="ARBA" id="ARBA00023052"/>
    </source>
</evidence>
<dbReference type="Gene3D" id="3.40.50.1220">
    <property type="entry name" value="TPP-binding domain"/>
    <property type="match status" value="1"/>
</dbReference>
<sequence length="577" mass="60165">MSSQTAGDGASGGGANRMSGAEAVVRTLEAHGVDRIFGLCGDTSLPFYDALHRIGGGISHVLTRDERSAAYMADGYARVSGKVGVCEGPSGGGATYILPGVVEANESSVPILAITTDIAVGSRGKYALTELDQKALFRPLAKWNTVLDRAEDVPRTLRAAFRAMTTGRPGAAHIGLPFDVQKGPVDADDVWGDPALGTWPARRSAPDPAAVEAAADALASAKFPVIVVGGGPVIAGAFDELRAVAEALGAVVATTISGQGAIGDGHPLALGVVGSNGGVVETREVLMQADLVFFVGCRAGSVTTERWRFPEPGKTRVVHLDSDPQVIGATYPTEVALVGDAKLGLAALATTLAAKGVTRDGADAAAKVADARRRKYAAFRELAESDEMPIRPERLVASLQRVLPAESVVVADPGTPCPYLSAYLDWEQTGRRFFSNRAHGALGYSMAAATGAWYGRPSAKVVSVMGDGSFGFTAGELETIVRLGAPITMIVVSNAVYGWIKAGQKTGFGQRYYSVDFSRTDHARVAEAFGVKAWTVTDPAELDGTLKKALEHGGPTLVDVLCQPLHEARAPVSEWVA</sequence>
<accession>A0A918XNX9</accession>
<gene>
    <name evidence="7" type="primary">ilvB</name>
    <name evidence="7" type="ORF">GCM10017083_08970</name>
</gene>
<evidence type="ECO:0000313" key="7">
    <source>
        <dbReference type="EMBL" id="GHD43186.1"/>
    </source>
</evidence>
<dbReference type="Gene3D" id="3.40.50.970">
    <property type="match status" value="2"/>
</dbReference>
<dbReference type="FunFam" id="3.40.50.970:FF:000007">
    <property type="entry name" value="Acetolactate synthase"/>
    <property type="match status" value="1"/>
</dbReference>
<dbReference type="AlphaFoldDB" id="A0A918XNX9"/>
<dbReference type="GO" id="GO:0030976">
    <property type="term" value="F:thiamine pyrophosphate binding"/>
    <property type="evidence" value="ECO:0007669"/>
    <property type="project" value="InterPro"/>
</dbReference>
<dbReference type="CDD" id="cd00568">
    <property type="entry name" value="TPP_enzymes"/>
    <property type="match status" value="1"/>
</dbReference>
<evidence type="ECO:0000259" key="4">
    <source>
        <dbReference type="Pfam" id="PF00205"/>
    </source>
</evidence>
<evidence type="ECO:0000256" key="3">
    <source>
        <dbReference type="RuleBase" id="RU362132"/>
    </source>
</evidence>
<dbReference type="GO" id="GO:0009097">
    <property type="term" value="P:isoleucine biosynthetic process"/>
    <property type="evidence" value="ECO:0007669"/>
    <property type="project" value="TreeGrafter"/>
</dbReference>
<dbReference type="GO" id="GO:0003984">
    <property type="term" value="F:acetolactate synthase activity"/>
    <property type="evidence" value="ECO:0007669"/>
    <property type="project" value="TreeGrafter"/>
</dbReference>
<dbReference type="InterPro" id="IPR012001">
    <property type="entry name" value="Thiamin_PyroP_enz_TPP-bd_dom"/>
</dbReference>
<evidence type="ECO:0000259" key="6">
    <source>
        <dbReference type="Pfam" id="PF02776"/>
    </source>
</evidence>